<keyword evidence="1" id="KW-0472">Membrane</keyword>
<name>A0A0E9R1R4_ANGAN</name>
<accession>A0A0E9R1R4</accession>
<protein>
    <submittedName>
        <fullName evidence="2">Uncharacterized protein</fullName>
    </submittedName>
</protein>
<feature type="transmembrane region" description="Helical" evidence="1">
    <location>
        <begin position="7"/>
        <end position="25"/>
    </location>
</feature>
<sequence length="31" mass="3609">MELSSTLLLTRLWILAPVLLLYYYTAELLPV</sequence>
<keyword evidence="1" id="KW-0812">Transmembrane</keyword>
<proteinExistence type="predicted"/>
<dbReference type="EMBL" id="GBXM01085518">
    <property type="protein sequence ID" value="JAH23059.1"/>
    <property type="molecule type" value="Transcribed_RNA"/>
</dbReference>
<reference evidence="2" key="1">
    <citation type="submission" date="2014-11" db="EMBL/GenBank/DDBJ databases">
        <authorList>
            <person name="Amaro Gonzalez C."/>
        </authorList>
    </citation>
    <scope>NUCLEOTIDE SEQUENCE</scope>
</reference>
<evidence type="ECO:0000313" key="2">
    <source>
        <dbReference type="EMBL" id="JAH23059.1"/>
    </source>
</evidence>
<evidence type="ECO:0000256" key="1">
    <source>
        <dbReference type="SAM" id="Phobius"/>
    </source>
</evidence>
<keyword evidence="1" id="KW-1133">Transmembrane helix</keyword>
<reference evidence="2" key="2">
    <citation type="journal article" date="2015" name="Fish Shellfish Immunol.">
        <title>Early steps in the European eel (Anguilla anguilla)-Vibrio vulnificus interaction in the gills: Role of the RtxA13 toxin.</title>
        <authorList>
            <person name="Callol A."/>
            <person name="Pajuelo D."/>
            <person name="Ebbesson L."/>
            <person name="Teles M."/>
            <person name="MacKenzie S."/>
            <person name="Amaro C."/>
        </authorList>
    </citation>
    <scope>NUCLEOTIDE SEQUENCE</scope>
</reference>
<organism evidence="2">
    <name type="scientific">Anguilla anguilla</name>
    <name type="common">European freshwater eel</name>
    <name type="synonym">Muraena anguilla</name>
    <dbReference type="NCBI Taxonomy" id="7936"/>
    <lineage>
        <taxon>Eukaryota</taxon>
        <taxon>Metazoa</taxon>
        <taxon>Chordata</taxon>
        <taxon>Craniata</taxon>
        <taxon>Vertebrata</taxon>
        <taxon>Euteleostomi</taxon>
        <taxon>Actinopterygii</taxon>
        <taxon>Neopterygii</taxon>
        <taxon>Teleostei</taxon>
        <taxon>Anguilliformes</taxon>
        <taxon>Anguillidae</taxon>
        <taxon>Anguilla</taxon>
    </lineage>
</organism>
<dbReference type="AlphaFoldDB" id="A0A0E9R1R4"/>